<dbReference type="PANTHER" id="PTHR21325:SF31">
    <property type="entry name" value="GH22081P-RELATED"/>
    <property type="match status" value="1"/>
</dbReference>
<dbReference type="InParanoid" id="A0A2R2MU56"/>
<dbReference type="KEGG" id="lak:106150427"/>
<evidence type="ECO:0000256" key="28">
    <source>
        <dbReference type="ARBA" id="ARBA00048058"/>
    </source>
</evidence>
<dbReference type="Pfam" id="PF00657">
    <property type="entry name" value="Lipase_GDSL"/>
    <property type="match status" value="1"/>
</dbReference>
<comment type="catalytic activity">
    <reaction evidence="36">
        <text>1-hexadecanoyl-2-(9Z-octadecenoyl)-sn-glycero-3-phosphocholine + H2O = 1-hexadecanoyl-sn-glycero-3-phosphocholine + (9Z)-octadecenoate + H(+)</text>
        <dbReference type="Rhea" id="RHEA:38779"/>
        <dbReference type="ChEBI" id="CHEBI:15377"/>
        <dbReference type="ChEBI" id="CHEBI:15378"/>
        <dbReference type="ChEBI" id="CHEBI:30823"/>
        <dbReference type="ChEBI" id="CHEBI:72998"/>
        <dbReference type="ChEBI" id="CHEBI:73001"/>
    </reaction>
    <physiologicalReaction direction="left-to-right" evidence="36">
        <dbReference type="Rhea" id="RHEA:38780"/>
    </physiologicalReaction>
</comment>
<dbReference type="InterPro" id="IPR038885">
    <property type="entry name" value="PLB1"/>
</dbReference>
<evidence type="ECO:0000256" key="2">
    <source>
        <dbReference type="ARBA" id="ARBA00009979"/>
    </source>
</evidence>
<keyword evidence="6 43" id="KW-0732">Signal</keyword>
<evidence type="ECO:0000256" key="9">
    <source>
        <dbReference type="ARBA" id="ARBA00022989"/>
    </source>
</evidence>
<evidence type="ECO:0000256" key="20">
    <source>
        <dbReference type="ARBA" id="ARBA00045916"/>
    </source>
</evidence>
<evidence type="ECO:0000256" key="42">
    <source>
        <dbReference type="ARBA" id="ARBA00049461"/>
    </source>
</evidence>
<evidence type="ECO:0000256" key="4">
    <source>
        <dbReference type="ARBA" id="ARBA00022475"/>
    </source>
</evidence>
<evidence type="ECO:0000256" key="7">
    <source>
        <dbReference type="ARBA" id="ARBA00022737"/>
    </source>
</evidence>
<comment type="catalytic activity">
    <reaction evidence="13">
        <text>a triacylglycerol + H2O = a diacylglycerol + a fatty acid + H(+)</text>
        <dbReference type="Rhea" id="RHEA:12044"/>
        <dbReference type="ChEBI" id="CHEBI:15377"/>
        <dbReference type="ChEBI" id="CHEBI:15378"/>
        <dbReference type="ChEBI" id="CHEBI:17855"/>
        <dbReference type="ChEBI" id="CHEBI:18035"/>
        <dbReference type="ChEBI" id="CHEBI:28868"/>
        <dbReference type="EC" id="3.1.1.3"/>
    </reaction>
    <physiologicalReaction direction="left-to-right" evidence="13">
        <dbReference type="Rhea" id="RHEA:12045"/>
    </physiologicalReaction>
</comment>
<accession>A0A2R2MU56</accession>
<comment type="catalytic activity">
    <reaction evidence="27">
        <text>a 1-O-alkyl-2-acyl-sn-glycero-3-phosphocholine + H2O = a 1-O-alkyl-sn-glycero-3-phosphocholine + a fatty acid + H(+)</text>
        <dbReference type="Rhea" id="RHEA:36231"/>
        <dbReference type="ChEBI" id="CHEBI:15377"/>
        <dbReference type="ChEBI" id="CHEBI:15378"/>
        <dbReference type="ChEBI" id="CHEBI:28868"/>
        <dbReference type="ChEBI" id="CHEBI:30909"/>
        <dbReference type="ChEBI" id="CHEBI:36702"/>
        <dbReference type="EC" id="3.1.1.4"/>
    </reaction>
    <physiologicalReaction direction="left-to-right" evidence="27">
        <dbReference type="Rhea" id="RHEA:36232"/>
    </physiologicalReaction>
</comment>
<name>A0A2R2MU56_LINAN</name>
<comment type="catalytic activity">
    <reaction evidence="40">
        <text>1,2-dihexadecanoyl-sn-glycero-3-phosphocholine + 2 H2O = sn-glycerol 3-phosphocholine + 2 hexadecanoate + 2 H(+)</text>
        <dbReference type="Rhea" id="RHEA:40975"/>
        <dbReference type="ChEBI" id="CHEBI:7896"/>
        <dbReference type="ChEBI" id="CHEBI:15377"/>
        <dbReference type="ChEBI" id="CHEBI:15378"/>
        <dbReference type="ChEBI" id="CHEBI:16870"/>
        <dbReference type="ChEBI" id="CHEBI:72999"/>
    </reaction>
    <physiologicalReaction direction="left-to-right" evidence="40">
        <dbReference type="Rhea" id="RHEA:40976"/>
    </physiologicalReaction>
</comment>
<proteinExistence type="inferred from homology"/>
<evidence type="ECO:0000256" key="25">
    <source>
        <dbReference type="ARBA" id="ARBA00048011"/>
    </source>
</evidence>
<evidence type="ECO:0000256" key="1">
    <source>
        <dbReference type="ARBA" id="ARBA00004247"/>
    </source>
</evidence>
<comment type="catalytic activity">
    <reaction evidence="26">
        <text>1-hexadecanoyl-2-(9Z-octadecenoyl)-sn-glycero-3-phospho-(1'-sn-glycerol) + H2O = 1-hexadecanoyl-sn-glycero-3-phospho-(1'-sn-glycerol) + (9Z)-octadecenoate + H(+)</text>
        <dbReference type="Rhea" id="RHEA:40919"/>
        <dbReference type="ChEBI" id="CHEBI:15377"/>
        <dbReference type="ChEBI" id="CHEBI:15378"/>
        <dbReference type="ChEBI" id="CHEBI:30823"/>
        <dbReference type="ChEBI" id="CHEBI:72841"/>
        <dbReference type="ChEBI" id="CHEBI:75158"/>
    </reaction>
    <physiologicalReaction direction="left-to-right" evidence="26">
        <dbReference type="Rhea" id="RHEA:40920"/>
    </physiologicalReaction>
</comment>
<dbReference type="InterPro" id="IPR035547">
    <property type="entry name" value="Phospholipase_B"/>
</dbReference>
<comment type="catalytic activity">
    <reaction evidence="29">
        <text>1,2-dihexadecanoyl-sn-glycero-3-phosphocholine + H2O = 1-hexadecanoyl-sn-glycero-3-phosphocholine + hexadecanoate + H(+)</text>
        <dbReference type="Rhea" id="RHEA:41223"/>
        <dbReference type="ChEBI" id="CHEBI:7896"/>
        <dbReference type="ChEBI" id="CHEBI:15377"/>
        <dbReference type="ChEBI" id="CHEBI:15378"/>
        <dbReference type="ChEBI" id="CHEBI:72998"/>
        <dbReference type="ChEBI" id="CHEBI:72999"/>
    </reaction>
    <physiologicalReaction direction="left-to-right" evidence="29">
        <dbReference type="Rhea" id="RHEA:41224"/>
    </physiologicalReaction>
</comment>
<evidence type="ECO:0000256" key="27">
    <source>
        <dbReference type="ARBA" id="ARBA00048049"/>
    </source>
</evidence>
<comment type="catalytic activity">
    <reaction evidence="35">
        <text>1-hexadecanoyl-sn-glycero-3-phosphocholine + H2O = sn-glycerol 3-phosphocholine + hexadecanoate + H(+)</text>
        <dbReference type="Rhea" id="RHEA:40435"/>
        <dbReference type="ChEBI" id="CHEBI:7896"/>
        <dbReference type="ChEBI" id="CHEBI:15377"/>
        <dbReference type="ChEBI" id="CHEBI:15378"/>
        <dbReference type="ChEBI" id="CHEBI:16870"/>
        <dbReference type="ChEBI" id="CHEBI:72998"/>
    </reaction>
    <physiologicalReaction direction="left-to-right" evidence="35">
        <dbReference type="Rhea" id="RHEA:40436"/>
    </physiologicalReaction>
</comment>
<keyword evidence="5" id="KW-0812">Transmembrane</keyword>
<dbReference type="GO" id="GO:0004806">
    <property type="term" value="F:triacylglycerol lipase activity"/>
    <property type="evidence" value="ECO:0007669"/>
    <property type="project" value="UniProtKB-EC"/>
</dbReference>
<dbReference type="STRING" id="7574.A0A2R2MU56"/>
<comment type="catalytic activity">
    <reaction evidence="32">
        <text>1,2,3-tri-(9Z-octadecenoyl)-glycerol + H2O = di-(9Z)-octadecenoylglycerol + (9Z)-octadecenoate + H(+)</text>
        <dbReference type="Rhea" id="RHEA:38575"/>
        <dbReference type="ChEBI" id="CHEBI:15377"/>
        <dbReference type="ChEBI" id="CHEBI:15378"/>
        <dbReference type="ChEBI" id="CHEBI:30823"/>
        <dbReference type="ChEBI" id="CHEBI:53753"/>
        <dbReference type="ChEBI" id="CHEBI:75945"/>
    </reaction>
    <physiologicalReaction direction="left-to-right" evidence="32">
        <dbReference type="Rhea" id="RHEA:38576"/>
    </physiologicalReaction>
</comment>
<evidence type="ECO:0000256" key="40">
    <source>
        <dbReference type="ARBA" id="ARBA00049363"/>
    </source>
</evidence>
<organism evidence="44 45">
    <name type="scientific">Lingula anatina</name>
    <name type="common">Brachiopod</name>
    <name type="synonym">Lingula unguis</name>
    <dbReference type="NCBI Taxonomy" id="7574"/>
    <lineage>
        <taxon>Eukaryota</taxon>
        <taxon>Metazoa</taxon>
        <taxon>Spiralia</taxon>
        <taxon>Lophotrochozoa</taxon>
        <taxon>Brachiopoda</taxon>
        <taxon>Linguliformea</taxon>
        <taxon>Lingulata</taxon>
        <taxon>Lingulida</taxon>
        <taxon>Linguloidea</taxon>
        <taxon>Lingulidae</taxon>
        <taxon>Lingula</taxon>
    </lineage>
</organism>
<evidence type="ECO:0000256" key="36">
    <source>
        <dbReference type="ARBA" id="ARBA00048699"/>
    </source>
</evidence>
<comment type="catalytic activity">
    <reaction evidence="33">
        <text>a 1-acyl-sn-glycero-3-phosphocholine + H2O = sn-glycerol 3-phosphocholine + a fatty acid + H(+)</text>
        <dbReference type="Rhea" id="RHEA:15177"/>
        <dbReference type="ChEBI" id="CHEBI:15377"/>
        <dbReference type="ChEBI" id="CHEBI:15378"/>
        <dbReference type="ChEBI" id="CHEBI:16870"/>
        <dbReference type="ChEBI" id="CHEBI:28868"/>
        <dbReference type="ChEBI" id="CHEBI:58168"/>
        <dbReference type="EC" id="3.1.1.5"/>
    </reaction>
    <physiologicalReaction direction="left-to-right" evidence="33">
        <dbReference type="Rhea" id="RHEA:15178"/>
    </physiologicalReaction>
</comment>
<keyword evidence="4" id="KW-1003">Cell membrane</keyword>
<evidence type="ECO:0000313" key="44">
    <source>
        <dbReference type="Proteomes" id="UP000085678"/>
    </source>
</evidence>
<evidence type="ECO:0000256" key="14">
    <source>
        <dbReference type="ARBA" id="ARBA00023408"/>
    </source>
</evidence>
<dbReference type="GO" id="GO:0050253">
    <property type="term" value="F:retinyl-palmitate esterase activity"/>
    <property type="evidence" value="ECO:0007669"/>
    <property type="project" value="TreeGrafter"/>
</dbReference>
<comment type="catalytic activity">
    <reaction evidence="38">
        <text>1-O-hexadecyl-2-(9Z)-octadecenoyl-sn-glycero-3-phosphocholine + H2O = 1-O-hexadecyl-sn-glycero-3-phosphocholine + (9Z)-octadecenoate + H(+)</text>
        <dbReference type="Rhea" id="RHEA:40915"/>
        <dbReference type="ChEBI" id="CHEBI:15377"/>
        <dbReference type="ChEBI" id="CHEBI:15378"/>
        <dbReference type="ChEBI" id="CHEBI:30823"/>
        <dbReference type="ChEBI" id="CHEBI:34112"/>
        <dbReference type="ChEBI" id="CHEBI:64496"/>
    </reaction>
    <physiologicalReaction direction="left-to-right" evidence="38">
        <dbReference type="Rhea" id="RHEA:40916"/>
    </physiologicalReaction>
</comment>
<evidence type="ECO:0000256" key="23">
    <source>
        <dbReference type="ARBA" id="ARBA00047438"/>
    </source>
</evidence>
<evidence type="ECO:0000256" key="5">
    <source>
        <dbReference type="ARBA" id="ARBA00022692"/>
    </source>
</evidence>
<dbReference type="Gene3D" id="3.40.50.1110">
    <property type="entry name" value="SGNH hydrolase"/>
    <property type="match status" value="1"/>
</dbReference>
<comment type="similarity">
    <text evidence="2">Belongs to the 'GDSL' lipolytic enzyme family. Phospholipase B1 subfamily.</text>
</comment>
<comment type="catalytic activity">
    <reaction evidence="25">
        <text>2,3-di-(9Z)-octadecenoyl-sn-glycerol + H2O = 3-(9Z-octadecenoyl)-sn-glycerol + (9Z)-octadecenoate + H(+)</text>
        <dbReference type="Rhea" id="RHEA:42604"/>
        <dbReference type="ChEBI" id="CHEBI:15377"/>
        <dbReference type="ChEBI" id="CHEBI:15378"/>
        <dbReference type="ChEBI" id="CHEBI:30823"/>
        <dbReference type="ChEBI" id="CHEBI:75824"/>
        <dbReference type="ChEBI" id="CHEBI:75938"/>
    </reaction>
    <physiologicalReaction direction="left-to-right" evidence="25">
        <dbReference type="Rhea" id="RHEA:42605"/>
    </physiologicalReaction>
</comment>
<evidence type="ECO:0000256" key="26">
    <source>
        <dbReference type="ARBA" id="ARBA00048015"/>
    </source>
</evidence>
<dbReference type="OrthoDB" id="10265800at2759"/>
<dbReference type="GeneID" id="106150427"/>
<evidence type="ECO:0000256" key="30">
    <source>
        <dbReference type="ARBA" id="ARBA00048362"/>
    </source>
</evidence>
<evidence type="ECO:0000256" key="34">
    <source>
        <dbReference type="ARBA" id="ARBA00048613"/>
    </source>
</evidence>
<dbReference type="RefSeq" id="XP_023933662.1">
    <property type="nucleotide sequence ID" value="XM_024077894.1"/>
</dbReference>
<evidence type="ECO:0000256" key="21">
    <source>
        <dbReference type="ARBA" id="ARBA00047324"/>
    </source>
</evidence>
<dbReference type="PANTHER" id="PTHR21325">
    <property type="entry name" value="PHOSPHOLIPASE B, PLB1"/>
    <property type="match status" value="1"/>
</dbReference>
<comment type="function">
    <text evidence="20">Calcium-independent membrane-associated phospholipase that catalyzes complete diacylation of phospholipids by hydrolyzing both sn-1 and sn-2 fatty acyl chains attached to the glycerol backbone (phospholipase B activity). Has dual phospholipase and lysophospholipase activities toward diacylphospholipids. Preferentially cleaves sn-2 ester bonds over sn-1 bonds. Acts as a lipase toward glycerolipid substrates. Hydrolyzes fatty acyl chains of diacylglycerols with preference for the sn-2 position and of triacylglycerols with not positional selectivity. May also hydrolyze long chain retinyl esters such as retinyl palmitate. May contribute to digestion of dietary phospholipids, glycerolipids and retinoids, facilitating lipid absorption at the brush border.</text>
</comment>
<evidence type="ECO:0000256" key="35">
    <source>
        <dbReference type="ARBA" id="ARBA00048656"/>
    </source>
</evidence>
<evidence type="ECO:0000256" key="17">
    <source>
        <dbReference type="ARBA" id="ARBA00031182"/>
    </source>
</evidence>
<evidence type="ECO:0000256" key="37">
    <source>
        <dbReference type="ARBA" id="ARBA00048869"/>
    </source>
</evidence>
<dbReference type="SUPFAM" id="SSF52266">
    <property type="entry name" value="SGNH hydrolase"/>
    <property type="match status" value="1"/>
</dbReference>
<comment type="subcellular location">
    <subcellularLocation>
        <location evidence="1">Apical cell membrane</location>
        <topology evidence="1">Single-pass type I membrane protein</topology>
    </subcellularLocation>
</comment>
<dbReference type="AlphaFoldDB" id="A0A2R2MU56"/>
<keyword evidence="44" id="KW-1185">Reference proteome</keyword>
<comment type="catalytic activity">
    <reaction evidence="23">
        <text>1-(9Z-octadecenoyl)-glycerol + H2O = glycerol + (9Z)-octadecenoate + H(+)</text>
        <dbReference type="Rhea" id="RHEA:38487"/>
        <dbReference type="ChEBI" id="CHEBI:15377"/>
        <dbReference type="ChEBI" id="CHEBI:15378"/>
        <dbReference type="ChEBI" id="CHEBI:17754"/>
        <dbReference type="ChEBI" id="CHEBI:30823"/>
        <dbReference type="ChEBI" id="CHEBI:75342"/>
    </reaction>
    <physiologicalReaction direction="left-to-right" evidence="23">
        <dbReference type="Rhea" id="RHEA:38488"/>
    </physiologicalReaction>
</comment>
<evidence type="ECO:0000256" key="13">
    <source>
        <dbReference type="ARBA" id="ARBA00023369"/>
    </source>
</evidence>
<feature type="signal peptide" evidence="43">
    <location>
        <begin position="1"/>
        <end position="20"/>
    </location>
</feature>
<reference evidence="45" key="1">
    <citation type="submission" date="2025-08" db="UniProtKB">
        <authorList>
            <consortium name="RefSeq"/>
        </authorList>
    </citation>
    <scope>IDENTIFICATION</scope>
    <source>
        <tissue evidence="45">Gonads</tissue>
    </source>
</reference>
<keyword evidence="8" id="KW-0378">Hydrolase</keyword>
<dbReference type="GO" id="GO:0006644">
    <property type="term" value="P:phospholipid metabolic process"/>
    <property type="evidence" value="ECO:0007669"/>
    <property type="project" value="TreeGrafter"/>
</dbReference>
<comment type="catalytic activity">
    <reaction evidence="14">
        <text>1-hexadecanoyl-2-(9Z,12Z-octadecadienoyl)-sn-glycero-3-phosphocholine + H2O = (9Z,12Z)-octadecadienoate + 1-hexadecanoyl-sn-glycero-3-phosphocholine + H(+)</text>
        <dbReference type="Rhea" id="RHEA:40811"/>
        <dbReference type="ChEBI" id="CHEBI:15377"/>
        <dbReference type="ChEBI" id="CHEBI:15378"/>
        <dbReference type="ChEBI" id="CHEBI:30245"/>
        <dbReference type="ChEBI" id="CHEBI:72998"/>
        <dbReference type="ChEBI" id="CHEBI:73002"/>
    </reaction>
    <physiologicalReaction direction="left-to-right" evidence="14">
        <dbReference type="Rhea" id="RHEA:40812"/>
    </physiologicalReaction>
</comment>
<dbReference type="GO" id="GO:0004622">
    <property type="term" value="F:phosphatidylcholine lysophospholipase activity"/>
    <property type="evidence" value="ECO:0007669"/>
    <property type="project" value="UniProtKB-EC"/>
</dbReference>
<dbReference type="CDD" id="cd01824">
    <property type="entry name" value="Phospholipase_B_like"/>
    <property type="match status" value="1"/>
</dbReference>
<comment type="catalytic activity">
    <reaction evidence="39">
        <text>1-hexadecanoyl-2-(9Z)-octadecenoyl-3-octadecanoyl-sn-glycerol + H2O = 1-hexadecanoyl-3-octadecanoyl-sn-glycerol + (9Z)-octadecenoate + H(+)</text>
        <dbReference type="Rhea" id="RHEA:41103"/>
        <dbReference type="ChEBI" id="CHEBI:15377"/>
        <dbReference type="ChEBI" id="CHEBI:15378"/>
        <dbReference type="ChEBI" id="CHEBI:30823"/>
        <dbReference type="ChEBI" id="CHEBI:77623"/>
        <dbReference type="ChEBI" id="CHEBI:77624"/>
    </reaction>
    <physiologicalReaction direction="left-to-right" evidence="39">
        <dbReference type="Rhea" id="RHEA:41104"/>
    </physiologicalReaction>
</comment>
<comment type="catalytic activity">
    <reaction evidence="24">
        <text>1-hexadecanoyl-2-(9Z)-octadecenoyl-3-octadecanoyl-sn-glycerol + H2O = 1-hexadecanoyl-2-(9Z-octadecenoyl)-sn-glycerol + octadecanoate + H(+)</text>
        <dbReference type="Rhea" id="RHEA:41111"/>
        <dbReference type="ChEBI" id="CHEBI:15377"/>
        <dbReference type="ChEBI" id="CHEBI:15378"/>
        <dbReference type="ChEBI" id="CHEBI:25629"/>
        <dbReference type="ChEBI" id="CHEBI:75466"/>
        <dbReference type="ChEBI" id="CHEBI:77623"/>
    </reaction>
    <physiologicalReaction direction="left-to-right" evidence="24">
        <dbReference type="Rhea" id="RHEA:41112"/>
    </physiologicalReaction>
</comment>
<evidence type="ECO:0000256" key="32">
    <source>
        <dbReference type="ARBA" id="ARBA00048386"/>
    </source>
</evidence>
<comment type="catalytic activity">
    <reaction evidence="42">
        <text>2-(9Z-octadecenoyl)-glycerol + H2O = glycerol + (9Z)-octadecenoate + H(+)</text>
        <dbReference type="Rhea" id="RHEA:38491"/>
        <dbReference type="ChEBI" id="CHEBI:15377"/>
        <dbReference type="ChEBI" id="CHEBI:15378"/>
        <dbReference type="ChEBI" id="CHEBI:17754"/>
        <dbReference type="ChEBI" id="CHEBI:30823"/>
        <dbReference type="ChEBI" id="CHEBI:73990"/>
    </reaction>
    <physiologicalReaction direction="left-to-right" evidence="42">
        <dbReference type="Rhea" id="RHEA:38492"/>
    </physiologicalReaction>
</comment>
<dbReference type="Proteomes" id="UP000085678">
    <property type="component" value="Unplaced"/>
</dbReference>
<comment type="catalytic activity">
    <reaction evidence="31">
        <text>1-octadecanoyl-2-(9Z,12Z)-octadecadienoyl-sn-glycerol + H2O = 1-octadecanoyl-sn-glycerol + (9Z,12Z)-octadecadienoate + H(+)</text>
        <dbReference type="Rhea" id="RHEA:40927"/>
        <dbReference type="ChEBI" id="CHEBI:15377"/>
        <dbReference type="ChEBI" id="CHEBI:15378"/>
        <dbReference type="ChEBI" id="CHEBI:30245"/>
        <dbReference type="ChEBI" id="CHEBI:75550"/>
        <dbReference type="ChEBI" id="CHEBI:77097"/>
    </reaction>
    <physiologicalReaction direction="left-to-right" evidence="31">
        <dbReference type="Rhea" id="RHEA:40928"/>
    </physiologicalReaction>
</comment>
<evidence type="ECO:0000256" key="41">
    <source>
        <dbReference type="ARBA" id="ARBA00049372"/>
    </source>
</evidence>
<evidence type="ECO:0000256" key="6">
    <source>
        <dbReference type="ARBA" id="ARBA00022729"/>
    </source>
</evidence>
<evidence type="ECO:0000256" key="3">
    <source>
        <dbReference type="ARBA" id="ARBA00015133"/>
    </source>
</evidence>
<keyword evidence="7" id="KW-0677">Repeat</keyword>
<evidence type="ECO:0000256" key="15">
    <source>
        <dbReference type="ARBA" id="ARBA00023422"/>
    </source>
</evidence>
<dbReference type="GO" id="GO:0004623">
    <property type="term" value="F:phospholipase A2 activity"/>
    <property type="evidence" value="ECO:0007669"/>
    <property type="project" value="UniProtKB-EC"/>
</dbReference>
<evidence type="ECO:0000256" key="10">
    <source>
        <dbReference type="ARBA" id="ARBA00023098"/>
    </source>
</evidence>
<evidence type="ECO:0000256" key="19">
    <source>
        <dbReference type="ARBA" id="ARBA00033022"/>
    </source>
</evidence>
<evidence type="ECO:0000256" key="43">
    <source>
        <dbReference type="SAM" id="SignalP"/>
    </source>
</evidence>
<keyword evidence="12" id="KW-0325">Glycoprotein</keyword>
<evidence type="ECO:0000256" key="18">
    <source>
        <dbReference type="ARBA" id="ARBA00031485"/>
    </source>
</evidence>
<comment type="catalytic activity">
    <reaction evidence="37">
        <text>1,3-dihexadecanoyl-2-(9Z-octadecenoyl)glycerol + H2O = 1,3-dihexadecanoylglycerol + (9Z)-octadecenoate + H(+)</text>
        <dbReference type="Rhea" id="RHEA:40983"/>
        <dbReference type="ChEBI" id="CHEBI:15377"/>
        <dbReference type="ChEBI" id="CHEBI:15378"/>
        <dbReference type="ChEBI" id="CHEBI:30823"/>
        <dbReference type="ChEBI" id="CHEBI:75688"/>
        <dbReference type="ChEBI" id="CHEBI:77619"/>
    </reaction>
    <physiologicalReaction direction="left-to-right" evidence="37">
        <dbReference type="Rhea" id="RHEA:40984"/>
    </physiologicalReaction>
</comment>
<evidence type="ECO:0000256" key="29">
    <source>
        <dbReference type="ARBA" id="ARBA00048227"/>
    </source>
</evidence>
<evidence type="ECO:0000313" key="45">
    <source>
        <dbReference type="RefSeq" id="XP_023933662.1"/>
    </source>
</evidence>
<comment type="catalytic activity">
    <reaction evidence="28">
        <text>1,2-di-(9Z-octadecenoyl)-sn-glycero-3-phosphocholine + H2O = 1-(9Z-octadecenoyl)-sn-glycero-3-phosphocholine + (9Z)-octadecenoate + H(+)</text>
        <dbReference type="Rhea" id="RHEA:40923"/>
        <dbReference type="ChEBI" id="CHEBI:15377"/>
        <dbReference type="ChEBI" id="CHEBI:15378"/>
        <dbReference type="ChEBI" id="CHEBI:28610"/>
        <dbReference type="ChEBI" id="CHEBI:30823"/>
        <dbReference type="ChEBI" id="CHEBI:74669"/>
    </reaction>
    <physiologicalReaction direction="left-to-right" evidence="28">
        <dbReference type="Rhea" id="RHEA:40924"/>
    </physiologicalReaction>
</comment>
<evidence type="ECO:0000256" key="33">
    <source>
        <dbReference type="ARBA" id="ARBA00048454"/>
    </source>
</evidence>
<sequence>MASYFAFGLLLCCLVSQSLGRKGDFYERYKDVMFKILTNETLEEEWYKHLRDFGDPYAPQYVDFQRSDEHGRVRRSIDCGSQVSETVPTSVHRLRPGDIKVVAAMGDSLTAGNGILAWTVLGCLTEYRGRSWCIGGDKSLGQGVVTLPNILRAMNPEVRGYSLGYGDVDSSGANLNVAVPGNIAQDMPPQAEKLVRLLQEDSASFEHDWKMITLFIGGNNLCDFCNDDHKHSAGEYARNIKAALDTLYASVPRAFVNLVQIFDIGPVAELGTGFICGLVHDSVCGCGHDARNREALRDLAHQYQAATEALINGGRYDGREDFTVVLQPFLQETTPPRKSNGDPDLSYFAPDCFHFSGKGQAASAKALWNTMLEPVGSKRTEWRLSDSLMCPTAERPYLATARNS</sequence>
<protein>
    <recommendedName>
        <fullName evidence="3">Phospholipase B1, membrane-associated</fullName>
    </recommendedName>
    <alternativeName>
        <fullName evidence="16">Lysophospholipase</fullName>
    </alternativeName>
    <alternativeName>
        <fullName evidence="17">Phospholipase A2</fullName>
    </alternativeName>
    <alternativeName>
        <fullName evidence="19">Phospholipase B/lipase</fullName>
    </alternativeName>
    <alternativeName>
        <fullName evidence="18">Triacylglycerol lipase</fullName>
    </alternativeName>
</protein>
<comment type="catalytic activity">
    <reaction evidence="22">
        <text>1,3-dihexadecanoyl-2-(9Z-octadecenoyl)glycerol + H2O = 1-hexadecanoyl-2-(9Z-octadecenoyl)-glycerol + hexadecanoate + H(+)</text>
        <dbReference type="Rhea" id="RHEA:40979"/>
        <dbReference type="ChEBI" id="CHEBI:7896"/>
        <dbReference type="ChEBI" id="CHEBI:15377"/>
        <dbReference type="ChEBI" id="CHEBI:15378"/>
        <dbReference type="ChEBI" id="CHEBI:75585"/>
        <dbReference type="ChEBI" id="CHEBI:75688"/>
    </reaction>
    <physiologicalReaction direction="left-to-right" evidence="22">
        <dbReference type="Rhea" id="RHEA:40980"/>
    </physiologicalReaction>
</comment>
<comment type="catalytic activity">
    <reaction evidence="30">
        <text>1-hexadecanoyl-2-(9Z,12Z-octadecadienoyl)-sn-glycero-3-phosphocholine + H2O = 2-(9Z,12Z-octadecadienoyl)-sn-glycero-3-phosphocholine + hexadecanoate + H(+)</text>
        <dbReference type="Rhea" id="RHEA:40971"/>
        <dbReference type="ChEBI" id="CHEBI:7896"/>
        <dbReference type="ChEBI" id="CHEBI:15377"/>
        <dbReference type="ChEBI" id="CHEBI:15378"/>
        <dbReference type="ChEBI" id="CHEBI:73002"/>
        <dbReference type="ChEBI" id="CHEBI:76084"/>
    </reaction>
    <physiologicalReaction direction="left-to-right" evidence="30">
        <dbReference type="Rhea" id="RHEA:40972"/>
    </physiologicalReaction>
</comment>
<dbReference type="FunFam" id="3.40.50.1110:FF:000005">
    <property type="entry name" value="Phospholipase B1"/>
    <property type="match status" value="1"/>
</dbReference>
<dbReference type="InterPro" id="IPR036514">
    <property type="entry name" value="SGNH_hydro_sf"/>
</dbReference>
<comment type="catalytic activity">
    <reaction evidence="21">
        <text>1-hexadecanoyl-2-(9Z)-octadecenoyl-3-octadecanoyl-sn-glycerol + H2O = 2-(9Z-octadecenoyl)-3-octadecanoyl-sn-glycerol + hexadecanoate + H(+)</text>
        <dbReference type="Rhea" id="RHEA:41107"/>
        <dbReference type="ChEBI" id="CHEBI:7896"/>
        <dbReference type="ChEBI" id="CHEBI:15377"/>
        <dbReference type="ChEBI" id="CHEBI:15378"/>
        <dbReference type="ChEBI" id="CHEBI:75558"/>
        <dbReference type="ChEBI" id="CHEBI:77623"/>
    </reaction>
    <physiologicalReaction direction="left-to-right" evidence="21">
        <dbReference type="Rhea" id="RHEA:41108"/>
    </physiologicalReaction>
</comment>
<evidence type="ECO:0000256" key="22">
    <source>
        <dbReference type="ARBA" id="ARBA00047363"/>
    </source>
</evidence>
<evidence type="ECO:0000256" key="38">
    <source>
        <dbReference type="ARBA" id="ARBA00048872"/>
    </source>
</evidence>
<keyword evidence="10" id="KW-0443">Lipid metabolism</keyword>
<evidence type="ECO:0000256" key="12">
    <source>
        <dbReference type="ARBA" id="ARBA00023180"/>
    </source>
</evidence>
<dbReference type="GO" id="GO:0031526">
    <property type="term" value="C:brush border membrane"/>
    <property type="evidence" value="ECO:0007669"/>
    <property type="project" value="TreeGrafter"/>
</dbReference>
<comment type="catalytic activity">
    <reaction evidence="15">
        <text>a 1,2-diacyl-sn-glycero-3-phosphocholine + H2O = a 1-acyl-sn-glycero-3-phosphocholine + a fatty acid + H(+)</text>
        <dbReference type="Rhea" id="RHEA:15801"/>
        <dbReference type="ChEBI" id="CHEBI:15377"/>
        <dbReference type="ChEBI" id="CHEBI:15378"/>
        <dbReference type="ChEBI" id="CHEBI:28868"/>
        <dbReference type="ChEBI" id="CHEBI:57643"/>
        <dbReference type="ChEBI" id="CHEBI:58168"/>
        <dbReference type="EC" id="3.1.1.4"/>
    </reaction>
    <physiologicalReaction direction="left-to-right" evidence="15">
        <dbReference type="Rhea" id="RHEA:15802"/>
    </physiologicalReaction>
</comment>
<evidence type="ECO:0000256" key="39">
    <source>
        <dbReference type="ARBA" id="ARBA00048939"/>
    </source>
</evidence>
<keyword evidence="9" id="KW-1133">Transmembrane helix</keyword>
<evidence type="ECO:0000256" key="16">
    <source>
        <dbReference type="ARBA" id="ARBA00029723"/>
    </source>
</evidence>
<evidence type="ECO:0000256" key="24">
    <source>
        <dbReference type="ARBA" id="ARBA00047459"/>
    </source>
</evidence>
<evidence type="ECO:0000256" key="11">
    <source>
        <dbReference type="ARBA" id="ARBA00023136"/>
    </source>
</evidence>
<comment type="catalytic activity">
    <reaction evidence="41">
        <text>1,3-di-(9Z-octadecenoyl)-glycerol + H2O = 1-(9Z-octadecenoyl)-glycerol + (9Z)-octadecenoate + H(+)</text>
        <dbReference type="Rhea" id="RHEA:39939"/>
        <dbReference type="ChEBI" id="CHEBI:15377"/>
        <dbReference type="ChEBI" id="CHEBI:15378"/>
        <dbReference type="ChEBI" id="CHEBI:30823"/>
        <dbReference type="ChEBI" id="CHEBI:75342"/>
        <dbReference type="ChEBI" id="CHEBI:75735"/>
    </reaction>
    <physiologicalReaction direction="left-to-right" evidence="41">
        <dbReference type="Rhea" id="RHEA:39940"/>
    </physiologicalReaction>
</comment>
<evidence type="ECO:0000256" key="31">
    <source>
        <dbReference type="ARBA" id="ARBA00048374"/>
    </source>
</evidence>
<comment type="catalytic activity">
    <reaction evidence="34">
        <text>1-hexadecanoyl-2-(9Z-octadecenoyl)-sn-glycero-3-phosphoethanolamine + H2O = 1-hexadecanoyl-sn-glycero-3-phosphoethanolamine + (9Z)-octadecenoate + H(+)</text>
        <dbReference type="Rhea" id="RHEA:40911"/>
        <dbReference type="ChEBI" id="CHEBI:15377"/>
        <dbReference type="ChEBI" id="CHEBI:15378"/>
        <dbReference type="ChEBI" id="CHEBI:30823"/>
        <dbReference type="ChEBI" id="CHEBI:73004"/>
        <dbReference type="ChEBI" id="CHEBI:73007"/>
    </reaction>
    <physiologicalReaction direction="left-to-right" evidence="34">
        <dbReference type="Rhea" id="RHEA:40912"/>
    </physiologicalReaction>
</comment>
<feature type="chain" id="PRO_5015134692" description="Phospholipase B1, membrane-associated" evidence="43">
    <location>
        <begin position="21"/>
        <end position="404"/>
    </location>
</feature>
<evidence type="ECO:0000256" key="8">
    <source>
        <dbReference type="ARBA" id="ARBA00022801"/>
    </source>
</evidence>
<keyword evidence="11" id="KW-0472">Membrane</keyword>
<dbReference type="InterPro" id="IPR001087">
    <property type="entry name" value="GDSL"/>
</dbReference>
<gene>
    <name evidence="45" type="primary">LOC106150427</name>
</gene>